<dbReference type="InterPro" id="IPR000639">
    <property type="entry name" value="Epox_hydrolase-like"/>
</dbReference>
<reference evidence="2" key="1">
    <citation type="submission" date="2019-07" db="EMBL/GenBank/DDBJ databases">
        <authorList>
            <person name="Dittberner H."/>
        </authorList>
    </citation>
    <scope>NUCLEOTIDE SEQUENCE [LARGE SCALE GENOMIC DNA]</scope>
</reference>
<dbReference type="Pfam" id="PF12697">
    <property type="entry name" value="Abhydrolase_6"/>
    <property type="match status" value="1"/>
</dbReference>
<dbReference type="PANTHER" id="PTHR43139:SF25">
    <property type="entry name" value="ALPHA_BETA-HYDROLASES SUPERFAMILY PROTEIN"/>
    <property type="match status" value="1"/>
</dbReference>
<dbReference type="InterPro" id="IPR029058">
    <property type="entry name" value="AB_hydrolase_fold"/>
</dbReference>
<evidence type="ECO:0000313" key="2">
    <source>
        <dbReference type="EMBL" id="VVA94109.1"/>
    </source>
</evidence>
<keyword evidence="3" id="KW-1185">Reference proteome</keyword>
<dbReference type="Gene3D" id="3.40.50.1820">
    <property type="entry name" value="alpha/beta hydrolase"/>
    <property type="match status" value="1"/>
</dbReference>
<gene>
    <name evidence="2" type="ORF">ANE_LOCUS4554</name>
</gene>
<dbReference type="PRINTS" id="PR00412">
    <property type="entry name" value="EPOXHYDRLASE"/>
</dbReference>
<dbReference type="PRINTS" id="PR00111">
    <property type="entry name" value="ABHYDROLASE"/>
</dbReference>
<evidence type="ECO:0000259" key="1">
    <source>
        <dbReference type="Pfam" id="PF12697"/>
    </source>
</evidence>
<dbReference type="InterPro" id="IPR000073">
    <property type="entry name" value="AB_hydrolase_1"/>
</dbReference>
<dbReference type="PANTHER" id="PTHR43139">
    <property type="entry name" value="SI:DKEY-122A22.2"/>
    <property type="match status" value="1"/>
</dbReference>
<proteinExistence type="predicted"/>
<name>A0A565AZQ4_9BRAS</name>
<evidence type="ECO:0000313" key="3">
    <source>
        <dbReference type="Proteomes" id="UP000489600"/>
    </source>
</evidence>
<dbReference type="SUPFAM" id="SSF53474">
    <property type="entry name" value="alpha/beta-Hydrolases"/>
    <property type="match status" value="1"/>
</dbReference>
<dbReference type="Proteomes" id="UP000489600">
    <property type="component" value="Unassembled WGS sequence"/>
</dbReference>
<organism evidence="2 3">
    <name type="scientific">Arabis nemorensis</name>
    <dbReference type="NCBI Taxonomy" id="586526"/>
    <lineage>
        <taxon>Eukaryota</taxon>
        <taxon>Viridiplantae</taxon>
        <taxon>Streptophyta</taxon>
        <taxon>Embryophyta</taxon>
        <taxon>Tracheophyta</taxon>
        <taxon>Spermatophyta</taxon>
        <taxon>Magnoliopsida</taxon>
        <taxon>eudicotyledons</taxon>
        <taxon>Gunneridae</taxon>
        <taxon>Pentapetalae</taxon>
        <taxon>rosids</taxon>
        <taxon>malvids</taxon>
        <taxon>Brassicales</taxon>
        <taxon>Brassicaceae</taxon>
        <taxon>Arabideae</taxon>
        <taxon>Arabis</taxon>
    </lineage>
</organism>
<dbReference type="OrthoDB" id="6431331at2759"/>
<dbReference type="GO" id="GO:0003824">
    <property type="term" value="F:catalytic activity"/>
    <property type="evidence" value="ECO:0007669"/>
    <property type="project" value="InterPro"/>
</dbReference>
<feature type="domain" description="AB hydrolase-1" evidence="1">
    <location>
        <begin position="52"/>
        <end position="289"/>
    </location>
</feature>
<comment type="caution">
    <text evidence="2">The sequence shown here is derived from an EMBL/GenBank/DDBJ whole genome shotgun (WGS) entry which is preliminary data.</text>
</comment>
<sequence>MASCFSYVSSRNKCYQYSFSRAGLRSSTSDLGDGTVVHCWVPQTHIDTKPTLLLLHGLGANAMWQWDRFIDRFISRFNVYVPDLIFFGESYTTRSDRSESFQASCVMKVMDGHGVRTMTVAGLSYGGFVAYSIAAQFKERVDRVVLICAGVALDEKDVEEGPFKVKSPEEAAMLLFPQSPTLLRRLLKLAFYKPPIWIPSCIAMDYIHVMCRDYLQEKKELVEALHIGRRFANLPKITQPTLMIWGEEDQVFPVELAHRLKSHLGENRAQLVLLKKTGHAINEEKPKEMYKHMKSFLCTDAMIPPNDNAKRLILASLISPNQINK</sequence>
<dbReference type="AlphaFoldDB" id="A0A565AZQ4"/>
<protein>
    <recommendedName>
        <fullName evidence="1">AB hydrolase-1 domain-containing protein</fullName>
    </recommendedName>
</protein>
<accession>A0A565AZQ4</accession>
<dbReference type="EMBL" id="CABITT030000002">
    <property type="protein sequence ID" value="VVA94109.1"/>
    <property type="molecule type" value="Genomic_DNA"/>
</dbReference>
<dbReference type="InterPro" id="IPR052370">
    <property type="entry name" value="Meta-cleavage_hydrolase"/>
</dbReference>